<gene>
    <name evidence="2" type="ORF">LCGC14_2053330</name>
</gene>
<evidence type="ECO:0008006" key="3">
    <source>
        <dbReference type="Google" id="ProtNLM"/>
    </source>
</evidence>
<comment type="caution">
    <text evidence="2">The sequence shown here is derived from an EMBL/GenBank/DDBJ whole genome shotgun (WGS) entry which is preliminary data.</text>
</comment>
<dbReference type="Pfam" id="PF02482">
    <property type="entry name" value="Ribosomal_S30AE"/>
    <property type="match status" value="1"/>
</dbReference>
<dbReference type="AlphaFoldDB" id="A0A0F9FAT2"/>
<evidence type="ECO:0000313" key="2">
    <source>
        <dbReference type="EMBL" id="KKL75596.1"/>
    </source>
</evidence>
<dbReference type="GO" id="GO:0045900">
    <property type="term" value="P:negative regulation of translational elongation"/>
    <property type="evidence" value="ECO:0007669"/>
    <property type="project" value="TreeGrafter"/>
</dbReference>
<accession>A0A0F9FAT2</accession>
<dbReference type="NCBIfam" id="TIGR00741">
    <property type="entry name" value="yfiA"/>
    <property type="match status" value="1"/>
</dbReference>
<protein>
    <recommendedName>
        <fullName evidence="3">Ribosomal subunit interface protein</fullName>
    </recommendedName>
</protein>
<organism evidence="2">
    <name type="scientific">marine sediment metagenome</name>
    <dbReference type="NCBI Taxonomy" id="412755"/>
    <lineage>
        <taxon>unclassified sequences</taxon>
        <taxon>metagenomes</taxon>
        <taxon>ecological metagenomes</taxon>
    </lineage>
</organism>
<keyword evidence="1" id="KW-0810">Translation regulation</keyword>
<dbReference type="PANTHER" id="PTHR33231">
    <property type="entry name" value="30S RIBOSOMAL PROTEIN"/>
    <property type="match status" value="1"/>
</dbReference>
<reference evidence="2" key="1">
    <citation type="journal article" date="2015" name="Nature">
        <title>Complex archaea that bridge the gap between prokaryotes and eukaryotes.</title>
        <authorList>
            <person name="Spang A."/>
            <person name="Saw J.H."/>
            <person name="Jorgensen S.L."/>
            <person name="Zaremba-Niedzwiedzka K."/>
            <person name="Martijn J."/>
            <person name="Lind A.E."/>
            <person name="van Eijk R."/>
            <person name="Schleper C."/>
            <person name="Guy L."/>
            <person name="Ettema T.J."/>
        </authorList>
    </citation>
    <scope>NUCLEOTIDE SEQUENCE</scope>
</reference>
<sequence length="118" mass="13965">MQIHIKATKLDLTPAVHEYIERRIGSLEQYLGRFEREKQVHIYIEIARSTKHHKSGNVFYAEVTTNVAGEKLRVERYAEDVRTAIDDVKDVLKRDIRKIKEKQVDKKRGLRRALKPKR</sequence>
<dbReference type="EMBL" id="LAZR01024306">
    <property type="protein sequence ID" value="KKL75596.1"/>
    <property type="molecule type" value="Genomic_DNA"/>
</dbReference>
<dbReference type="Gene3D" id="3.30.160.100">
    <property type="entry name" value="Ribosome hibernation promotion factor-like"/>
    <property type="match status" value="1"/>
</dbReference>
<dbReference type="CDD" id="cd00552">
    <property type="entry name" value="RaiA"/>
    <property type="match status" value="1"/>
</dbReference>
<dbReference type="InterPro" id="IPR050574">
    <property type="entry name" value="HPF/YfiA_ribosome-assoc"/>
</dbReference>
<dbReference type="GO" id="GO:0043024">
    <property type="term" value="F:ribosomal small subunit binding"/>
    <property type="evidence" value="ECO:0007669"/>
    <property type="project" value="TreeGrafter"/>
</dbReference>
<proteinExistence type="predicted"/>
<name>A0A0F9FAT2_9ZZZZ</name>
<evidence type="ECO:0000256" key="1">
    <source>
        <dbReference type="ARBA" id="ARBA00022845"/>
    </source>
</evidence>
<dbReference type="PANTHER" id="PTHR33231:SF1">
    <property type="entry name" value="30S RIBOSOMAL PROTEIN"/>
    <property type="match status" value="1"/>
</dbReference>
<dbReference type="GO" id="GO:0022627">
    <property type="term" value="C:cytosolic small ribosomal subunit"/>
    <property type="evidence" value="ECO:0007669"/>
    <property type="project" value="TreeGrafter"/>
</dbReference>
<dbReference type="InterPro" id="IPR003489">
    <property type="entry name" value="RHF/RaiA"/>
</dbReference>
<dbReference type="SUPFAM" id="SSF69754">
    <property type="entry name" value="Ribosome binding protein Y (YfiA homologue)"/>
    <property type="match status" value="1"/>
</dbReference>
<dbReference type="InterPro" id="IPR036567">
    <property type="entry name" value="RHF-like"/>
</dbReference>